<feature type="domain" description="YopX protein" evidence="1">
    <location>
        <begin position="31"/>
        <end position="107"/>
    </location>
</feature>
<dbReference type="AlphaFoldDB" id="A0A6M3J5T2"/>
<sequence length="108" mass="12832">MKKRIIKFRAWDGKEFIYMDYAEDHLWNCPTFKDMQQFTGLFDKDGKEIYEADIIQFEGTTEYGYGEIIFDNGMYWIQEKDSLLRVDMVCIETCKVIGNICENPELLS</sequence>
<evidence type="ECO:0000313" key="2">
    <source>
        <dbReference type="EMBL" id="QJA64511.1"/>
    </source>
</evidence>
<accession>A0A6M3J5T2</accession>
<dbReference type="Gene3D" id="2.30.30.290">
    <property type="entry name" value="YopX-like domains"/>
    <property type="match status" value="1"/>
</dbReference>
<organism evidence="2">
    <name type="scientific">viral metagenome</name>
    <dbReference type="NCBI Taxonomy" id="1070528"/>
    <lineage>
        <taxon>unclassified sequences</taxon>
        <taxon>metagenomes</taxon>
        <taxon>organismal metagenomes</taxon>
    </lineage>
</organism>
<dbReference type="InterPro" id="IPR019096">
    <property type="entry name" value="YopX_protein"/>
</dbReference>
<dbReference type="Pfam" id="PF09643">
    <property type="entry name" value="YopX"/>
    <property type="match status" value="1"/>
</dbReference>
<dbReference type="InterPro" id="IPR023385">
    <property type="entry name" value="YopX-like_C"/>
</dbReference>
<reference evidence="2" key="1">
    <citation type="submission" date="2020-03" db="EMBL/GenBank/DDBJ databases">
        <title>The deep terrestrial virosphere.</title>
        <authorList>
            <person name="Holmfeldt K."/>
            <person name="Nilsson E."/>
            <person name="Simone D."/>
            <person name="Lopez-Fernandez M."/>
            <person name="Wu X."/>
            <person name="de Brujin I."/>
            <person name="Lundin D."/>
            <person name="Andersson A."/>
            <person name="Bertilsson S."/>
            <person name="Dopson M."/>
        </authorList>
    </citation>
    <scope>NUCLEOTIDE SEQUENCE</scope>
    <source>
        <strain evidence="2">MM415B00490</strain>
    </source>
</reference>
<evidence type="ECO:0000259" key="1">
    <source>
        <dbReference type="Pfam" id="PF09643"/>
    </source>
</evidence>
<gene>
    <name evidence="2" type="ORF">MM415B00490_0009</name>
</gene>
<name>A0A6M3J5T2_9ZZZZ</name>
<protein>
    <submittedName>
        <fullName evidence="2">Putative YopX protein</fullName>
    </submittedName>
</protein>
<dbReference type="EMBL" id="MT141521">
    <property type="protein sequence ID" value="QJA64511.1"/>
    <property type="molecule type" value="Genomic_DNA"/>
</dbReference>
<dbReference type="SUPFAM" id="SSF159006">
    <property type="entry name" value="YopX-like"/>
    <property type="match status" value="1"/>
</dbReference>
<proteinExistence type="predicted"/>